<name>A0A8F3AIL6_CANAR</name>
<evidence type="ECO:0000256" key="6">
    <source>
        <dbReference type="ARBA" id="ARBA00015839"/>
    </source>
</evidence>
<evidence type="ECO:0000256" key="12">
    <source>
        <dbReference type="ARBA" id="ARBA00022691"/>
    </source>
</evidence>
<protein>
    <recommendedName>
        <fullName evidence="6 23">Histone-lysine N-methyltransferase, H3 lysine-4 specific</fullName>
        <ecNumber evidence="5 23">2.1.1.354</ecNumber>
    </recommendedName>
</protein>
<feature type="compositionally biased region" description="Low complexity" evidence="24">
    <location>
        <begin position="208"/>
        <end position="219"/>
    </location>
</feature>
<organism evidence="27">
    <name type="scientific">Candidozyma auris</name>
    <name type="common">Yeast</name>
    <name type="synonym">Candida auris</name>
    <dbReference type="NCBI Taxonomy" id="498019"/>
    <lineage>
        <taxon>Eukaryota</taxon>
        <taxon>Fungi</taxon>
        <taxon>Dikarya</taxon>
        <taxon>Ascomycota</taxon>
        <taxon>Saccharomycotina</taxon>
        <taxon>Pichiomycetes</taxon>
        <taxon>Metschnikowiaceae</taxon>
        <taxon>Candidozyma</taxon>
    </lineage>
</organism>
<dbReference type="Pfam" id="PF11767">
    <property type="entry name" value="SET_assoc"/>
    <property type="match status" value="1"/>
</dbReference>
<evidence type="ECO:0000259" key="25">
    <source>
        <dbReference type="PROSITE" id="PS50280"/>
    </source>
</evidence>
<feature type="compositionally biased region" description="Polar residues" evidence="24">
    <location>
        <begin position="171"/>
        <end position="186"/>
    </location>
</feature>
<dbReference type="PROSITE" id="PS51572">
    <property type="entry name" value="SAM_MT43_1"/>
    <property type="match status" value="1"/>
</dbReference>
<evidence type="ECO:0000256" key="9">
    <source>
        <dbReference type="ARBA" id="ARBA00022603"/>
    </source>
</evidence>
<feature type="region of interest" description="Disordered" evidence="24">
    <location>
        <begin position="966"/>
        <end position="989"/>
    </location>
</feature>
<dbReference type="EMBL" id="CP076752">
    <property type="protein sequence ID" value="QWW24597.1"/>
    <property type="molecule type" value="Genomic_DNA"/>
</dbReference>
<evidence type="ECO:0000256" key="19">
    <source>
        <dbReference type="ARBA" id="ARBA00023242"/>
    </source>
</evidence>
<feature type="region of interest" description="Disordered" evidence="24">
    <location>
        <begin position="755"/>
        <end position="838"/>
    </location>
</feature>
<feature type="region of interest" description="Disordered" evidence="24">
    <location>
        <begin position="279"/>
        <end position="307"/>
    </location>
</feature>
<evidence type="ECO:0000256" key="16">
    <source>
        <dbReference type="ARBA" id="ARBA00022982"/>
    </source>
</evidence>
<dbReference type="InterPro" id="IPR038532">
    <property type="entry name" value="NDUFS4-like_sf"/>
</dbReference>
<evidence type="ECO:0000256" key="17">
    <source>
        <dbReference type="ARBA" id="ARBA00023128"/>
    </source>
</evidence>
<dbReference type="GO" id="GO:0140999">
    <property type="term" value="F:histone H3K4 trimethyltransferase activity"/>
    <property type="evidence" value="ECO:0007669"/>
    <property type="project" value="UniProtKB-EC"/>
</dbReference>
<feature type="compositionally biased region" description="Polar residues" evidence="24">
    <location>
        <begin position="976"/>
        <end position="989"/>
    </location>
</feature>
<keyword evidence="8 23" id="KW-0158">Chromosome</keyword>
<keyword evidence="14 23" id="KW-0156">Chromatin regulator</keyword>
<keyword evidence="17" id="KW-0496">Mitochondrion</keyword>
<comment type="similarity">
    <text evidence="4">Belongs to the complex I NDUFS4 subunit family.</text>
</comment>
<dbReference type="InterPro" id="IPR006885">
    <property type="entry name" value="NADH_UbQ_FeS_4_mit-like"/>
</dbReference>
<evidence type="ECO:0000256" key="23">
    <source>
        <dbReference type="PIRNR" id="PIRNR037104"/>
    </source>
</evidence>
<comment type="subunit">
    <text evidence="23">Component of the COMPASS (Set1C) complex.</text>
</comment>
<comment type="function">
    <text evidence="23">Catalytic component of the COMPASS (Set1C) complex that specifically mono-, di- and trimethylates histone H3 to form H3K4me1/2/3. COMPASS recognizes ubiquitinated H2B on one face of the nucleosome which stimulates the methylation of H3 on the opposing face.</text>
</comment>
<dbReference type="InterPro" id="IPR044570">
    <property type="entry name" value="Set1-like"/>
</dbReference>
<evidence type="ECO:0000256" key="18">
    <source>
        <dbReference type="ARBA" id="ARBA00023136"/>
    </source>
</evidence>
<dbReference type="SMART" id="SM00508">
    <property type="entry name" value="PostSET"/>
    <property type="match status" value="1"/>
</dbReference>
<keyword evidence="15" id="KW-0809">Transit peptide</keyword>
<dbReference type="Pfam" id="PF11764">
    <property type="entry name" value="N-SET"/>
    <property type="match status" value="1"/>
</dbReference>
<comment type="catalytic activity">
    <reaction evidence="20 23">
        <text>L-lysyl(4)-[histone H3] + 3 S-adenosyl-L-methionine = N(6),N(6),N(6)-trimethyl-L-lysyl(4)-[histone H3] + 3 S-adenosyl-L-homocysteine + 3 H(+)</text>
        <dbReference type="Rhea" id="RHEA:60260"/>
        <dbReference type="Rhea" id="RHEA-COMP:15537"/>
        <dbReference type="Rhea" id="RHEA-COMP:15547"/>
        <dbReference type="ChEBI" id="CHEBI:15378"/>
        <dbReference type="ChEBI" id="CHEBI:29969"/>
        <dbReference type="ChEBI" id="CHEBI:57856"/>
        <dbReference type="ChEBI" id="CHEBI:59789"/>
        <dbReference type="ChEBI" id="CHEBI:61961"/>
        <dbReference type="EC" id="2.1.1.354"/>
    </reaction>
</comment>
<feature type="domain" description="SET" evidence="25">
    <location>
        <begin position="1025"/>
        <end position="1142"/>
    </location>
</feature>
<sequence length="1167" mass="132807">MLSRSLFRTQVRTFVRSSPILQKPVLSDVSTVKPKEIVSGAPEELSTSRTVRIYKEAKPATQSGRHNGKFWKLDWDVLGKENRWENDLIGYQSSADYMQGTIMKFDTKEAAIRFAEGQGWSYYVKEPKERHFRKKEYAMNFFHSPGPLKHIRTNSRGLGYGDGNHDRRASSDYNPTPESSVQTSPTEARKRLNGNGITSSGKGTGVDSVSTPPYSSSESIGETKLSGTNAATGENPVDNRFEQCFHHISHLSSRPFRTPVDISKNYRVVYDPELDASLPKAEKKSASRKLRFQTEHHESPPSDPRVKMGIHNYFSKPNKASKKLQFKHLPQPRFVYDKNSLGSPPLTELVVWDLPSTTTEVYFSNFFESFGSKVKDVKFLNDSTNAVPLGVATFSFQGSPEKASRIAKSTLKRIRQEAPKIDGVELKIGLNDADGRLLDTRIKVAKGQLQVERLKREKAEKKLQEIKRRIEKREAKQEKAKEQASGKSPDTEKFRSPQDTSLPSNNTTTKSKIHRNRVVEGCEIPEELVKYVKNRPFLFIADGFVPVNKISSQDVKKTLMKYDWTRVLVDKKGFYVVFNSLKECCRCYKYEDGLRFFEYRMFMELCVPKDFDPEKTASRVDSSHETGHDIIDEATNMLIKEFQTFLGKDIRERIIAPTILELLSPSNYPELMADLKKKQEEEEIANKRKKEEELKKAGTLSFLQQKRIDDKKSDPNNDRVLMLPSFTKKIGVSSAKKGKKIKSMLPMQHALNFADQDSDASDEEESSRSVTPAPSLKREMSSAITSQEDEAPSKRQKKSKLRETFMYEESSEEEDEGEEEQEVSAEAMDVEERLEPEVEQKVDEIYASTETSGPIPVLEEVEQQAGSLFDLHRLENIVRDDEDMELARKVLADVKPAQIKHPEYWAWKQKESSKAIVSEEESIGVLSEHLESSTGSFKSEGFRKIADADKIEYLPYRRKIHKPLKTVQHDEEDHNNNGTVNSGTQSSRVNRANNRRFAADISAQKQILSTESDILNLNALNKRKKPVSFARSAIHNWGLFALEPIAAKEMIIEYVGESIRQQVAEHREKSYLRTGIGSSYLFRIDENVVIDATKKGGIARFINHCCNPSCTAKIIKVDGKKRIVIYALRDIEANEELTYDYKFERETNDAERIRCLCGAPGCKGYLN</sequence>
<dbReference type="GO" id="GO:0003676">
    <property type="term" value="F:nucleic acid binding"/>
    <property type="evidence" value="ECO:0007669"/>
    <property type="project" value="InterPro"/>
</dbReference>
<dbReference type="GO" id="GO:0005743">
    <property type="term" value="C:mitochondrial inner membrane"/>
    <property type="evidence" value="ECO:0007669"/>
    <property type="project" value="UniProtKB-SubCell"/>
</dbReference>
<dbReference type="Gene3D" id="3.30.160.190">
    <property type="entry name" value="atu1810 like domain"/>
    <property type="match status" value="1"/>
</dbReference>
<dbReference type="InterPro" id="IPR017111">
    <property type="entry name" value="Set1_fungi"/>
</dbReference>
<dbReference type="Pfam" id="PF04800">
    <property type="entry name" value="NDUS4"/>
    <property type="match status" value="1"/>
</dbReference>
<evidence type="ECO:0000256" key="22">
    <source>
        <dbReference type="ARBA" id="ARBA00049129"/>
    </source>
</evidence>
<dbReference type="InterPro" id="IPR046341">
    <property type="entry name" value="SET_dom_sf"/>
</dbReference>
<dbReference type="InterPro" id="IPR003616">
    <property type="entry name" value="Post-SET_dom"/>
</dbReference>
<dbReference type="PIRSF" id="PIRSF037104">
    <property type="entry name" value="Histone_H3-K4_mtfrase_Set1_fun"/>
    <property type="match status" value="1"/>
</dbReference>
<keyword evidence="7" id="KW-0813">Transport</keyword>
<evidence type="ECO:0000256" key="3">
    <source>
        <dbReference type="ARBA" id="ARBA00004286"/>
    </source>
</evidence>
<dbReference type="SUPFAM" id="SSF82199">
    <property type="entry name" value="SET domain"/>
    <property type="match status" value="1"/>
</dbReference>
<feature type="compositionally biased region" description="Acidic residues" evidence="24">
    <location>
        <begin position="809"/>
        <end position="829"/>
    </location>
</feature>
<dbReference type="PANTHER" id="PTHR45814:SF2">
    <property type="entry name" value="HISTONE-LYSINE N-METHYLTRANSFERASE SETD1"/>
    <property type="match status" value="1"/>
</dbReference>
<evidence type="ECO:0000256" key="15">
    <source>
        <dbReference type="ARBA" id="ARBA00022946"/>
    </source>
</evidence>
<dbReference type="Gene3D" id="2.170.270.10">
    <property type="entry name" value="SET domain"/>
    <property type="match status" value="1"/>
</dbReference>
<dbReference type="AlphaFoldDB" id="A0A8F3AIL6"/>
<evidence type="ECO:0000256" key="11">
    <source>
        <dbReference type="ARBA" id="ARBA00022679"/>
    </source>
</evidence>
<dbReference type="PROSITE" id="PS50280">
    <property type="entry name" value="SET"/>
    <property type="match status" value="1"/>
</dbReference>
<evidence type="ECO:0000256" key="2">
    <source>
        <dbReference type="ARBA" id="ARBA00004273"/>
    </source>
</evidence>
<keyword evidence="13" id="KW-0999">Mitochondrion inner membrane</keyword>
<comment type="catalytic activity">
    <reaction evidence="21">
        <text>N(6)-methyl-L-lysyl(4)-[histone H3] + S-adenosyl-L-methionine = N(6),N(6)-dimethyl-L-lysyl(4)-[histone H3] + S-adenosyl-L-homocysteine + H(+)</text>
        <dbReference type="Rhea" id="RHEA:60268"/>
        <dbReference type="Rhea" id="RHEA-COMP:15540"/>
        <dbReference type="Rhea" id="RHEA-COMP:15543"/>
        <dbReference type="ChEBI" id="CHEBI:15378"/>
        <dbReference type="ChEBI" id="CHEBI:57856"/>
        <dbReference type="ChEBI" id="CHEBI:59789"/>
        <dbReference type="ChEBI" id="CHEBI:61929"/>
        <dbReference type="ChEBI" id="CHEBI:61976"/>
    </reaction>
</comment>
<evidence type="ECO:0000256" key="21">
    <source>
        <dbReference type="ARBA" id="ARBA00047583"/>
    </source>
</evidence>
<dbReference type="PROSITE" id="PS50868">
    <property type="entry name" value="POST_SET"/>
    <property type="match status" value="1"/>
</dbReference>
<evidence type="ECO:0000256" key="10">
    <source>
        <dbReference type="ARBA" id="ARBA00022660"/>
    </source>
</evidence>
<evidence type="ECO:0000259" key="26">
    <source>
        <dbReference type="PROSITE" id="PS50868"/>
    </source>
</evidence>
<comment type="subcellular location">
    <subcellularLocation>
        <location evidence="3">Chromosome</location>
    </subcellularLocation>
    <subcellularLocation>
        <location evidence="2">Mitochondrion inner membrane</location>
    </subcellularLocation>
    <subcellularLocation>
        <location evidence="1 23">Nucleus</location>
    </subcellularLocation>
</comment>
<keyword evidence="18" id="KW-0472">Membrane</keyword>
<dbReference type="SMART" id="SM01291">
    <property type="entry name" value="N-SET"/>
    <property type="match status" value="1"/>
</dbReference>
<proteinExistence type="inferred from homology"/>
<keyword evidence="11 23" id="KW-0808">Transferase</keyword>
<dbReference type="GO" id="GO:0032259">
    <property type="term" value="P:methylation"/>
    <property type="evidence" value="ECO:0007669"/>
    <property type="project" value="UniProtKB-KW"/>
</dbReference>
<feature type="region of interest" description="Disordered" evidence="24">
    <location>
        <begin position="143"/>
        <end position="235"/>
    </location>
</feature>
<evidence type="ECO:0000256" key="1">
    <source>
        <dbReference type="ARBA" id="ARBA00004123"/>
    </source>
</evidence>
<keyword evidence="10" id="KW-0679">Respiratory chain</keyword>
<keyword evidence="19 23" id="KW-0539">Nucleus</keyword>
<evidence type="ECO:0000256" key="5">
    <source>
        <dbReference type="ARBA" id="ARBA00012182"/>
    </source>
</evidence>
<evidence type="ECO:0000256" key="24">
    <source>
        <dbReference type="SAM" id="MobiDB-lite"/>
    </source>
</evidence>
<evidence type="ECO:0000313" key="27">
    <source>
        <dbReference type="EMBL" id="QWW24597.1"/>
    </source>
</evidence>
<evidence type="ECO:0000256" key="7">
    <source>
        <dbReference type="ARBA" id="ARBA00022448"/>
    </source>
</evidence>
<dbReference type="GO" id="GO:0022900">
    <property type="term" value="P:electron transport chain"/>
    <property type="evidence" value="ECO:0007669"/>
    <property type="project" value="InterPro"/>
</dbReference>
<dbReference type="EC" id="2.1.1.354" evidence="5 23"/>
<evidence type="ECO:0000256" key="20">
    <source>
        <dbReference type="ARBA" id="ARBA00047571"/>
    </source>
</evidence>
<dbReference type="PANTHER" id="PTHR45814">
    <property type="entry name" value="HISTONE-LYSINE N-METHYLTRANSFERASE SETD1"/>
    <property type="match status" value="1"/>
</dbReference>
<dbReference type="InterPro" id="IPR035979">
    <property type="entry name" value="RBD_domain_sf"/>
</dbReference>
<dbReference type="SUPFAM" id="SSF54928">
    <property type="entry name" value="RNA-binding domain, RBD"/>
    <property type="match status" value="1"/>
</dbReference>
<reference evidence="27" key="1">
    <citation type="submission" date="2021-06" db="EMBL/GenBank/DDBJ databases">
        <title>Candida auris outbreak in lebanese hospital.</title>
        <authorList>
            <person name="Finianos M."/>
        </authorList>
    </citation>
    <scope>NUCLEOTIDE SEQUENCE</scope>
    <source>
        <strain evidence="27">CA7LBN</strain>
    </source>
</reference>
<feature type="compositionally biased region" description="Polar residues" evidence="24">
    <location>
        <begin position="497"/>
        <end position="510"/>
    </location>
</feature>
<dbReference type="FunFam" id="3.30.160.190:FF:000001">
    <property type="entry name" value="NADH-ubiquinone oxidoreductase 21 kDa subunit mitochondrial"/>
    <property type="match status" value="1"/>
</dbReference>
<evidence type="ECO:0000256" key="14">
    <source>
        <dbReference type="ARBA" id="ARBA00022853"/>
    </source>
</evidence>
<gene>
    <name evidence="27" type="ORF">CA7LBN_003454</name>
</gene>
<feature type="compositionally biased region" description="Basic and acidic residues" evidence="24">
    <location>
        <begin position="471"/>
        <end position="496"/>
    </location>
</feature>
<dbReference type="InterPro" id="IPR024657">
    <property type="entry name" value="COMPASS_Set1_N-SET"/>
</dbReference>
<dbReference type="InterPro" id="IPR001214">
    <property type="entry name" value="SET_dom"/>
</dbReference>
<keyword evidence="9 23" id="KW-0489">Methyltransferase</keyword>
<dbReference type="Pfam" id="PF00856">
    <property type="entry name" value="SET"/>
    <property type="match status" value="1"/>
</dbReference>
<accession>A0A8F3AIL6</accession>
<keyword evidence="16" id="KW-0249">Electron transport</keyword>
<feature type="region of interest" description="Disordered" evidence="24">
    <location>
        <begin position="471"/>
        <end position="514"/>
    </location>
</feature>
<dbReference type="GO" id="GO:0048188">
    <property type="term" value="C:Set1C/COMPASS complex"/>
    <property type="evidence" value="ECO:0007669"/>
    <property type="project" value="InterPro"/>
</dbReference>
<dbReference type="GO" id="GO:0005694">
    <property type="term" value="C:chromosome"/>
    <property type="evidence" value="ECO:0007669"/>
    <property type="project" value="UniProtKB-SubCell"/>
</dbReference>
<feature type="compositionally biased region" description="Basic and acidic residues" evidence="24">
    <location>
        <begin position="292"/>
        <end position="306"/>
    </location>
</feature>
<evidence type="ECO:0000256" key="4">
    <source>
        <dbReference type="ARBA" id="ARBA00005882"/>
    </source>
</evidence>
<evidence type="ECO:0000256" key="8">
    <source>
        <dbReference type="ARBA" id="ARBA00022454"/>
    </source>
</evidence>
<dbReference type="SMART" id="SM00317">
    <property type="entry name" value="SET"/>
    <property type="match status" value="1"/>
</dbReference>
<evidence type="ECO:0000256" key="13">
    <source>
        <dbReference type="ARBA" id="ARBA00022792"/>
    </source>
</evidence>
<keyword evidence="12 23" id="KW-0949">S-adenosyl-L-methionine</keyword>
<feature type="domain" description="Post-SET" evidence="26">
    <location>
        <begin position="1151"/>
        <end position="1167"/>
    </location>
</feature>
<dbReference type="Proteomes" id="UP000825438">
    <property type="component" value="Chromosome IV"/>
</dbReference>
<dbReference type="InterPro" id="IPR024636">
    <property type="entry name" value="SET_assoc"/>
</dbReference>
<feature type="compositionally biased region" description="Acidic residues" evidence="24">
    <location>
        <begin position="756"/>
        <end position="765"/>
    </location>
</feature>
<comment type="catalytic activity">
    <reaction evidence="22">
        <text>N(6),N(6)-dimethyl-L-lysyl(4)-[histone H3] + S-adenosyl-L-methionine = N(6),N(6),N(6)-trimethyl-L-lysyl(4)-[histone H3] + S-adenosyl-L-homocysteine + H(+)</text>
        <dbReference type="Rhea" id="RHEA:60272"/>
        <dbReference type="Rhea" id="RHEA-COMP:15537"/>
        <dbReference type="Rhea" id="RHEA-COMP:15540"/>
        <dbReference type="ChEBI" id="CHEBI:15378"/>
        <dbReference type="ChEBI" id="CHEBI:57856"/>
        <dbReference type="ChEBI" id="CHEBI:59789"/>
        <dbReference type="ChEBI" id="CHEBI:61961"/>
        <dbReference type="ChEBI" id="CHEBI:61976"/>
    </reaction>
</comment>